<protein>
    <submittedName>
        <fullName evidence="1">Uncharacterized protein</fullName>
    </submittedName>
</protein>
<dbReference type="Proteomes" id="UP000008909">
    <property type="component" value="Unassembled WGS sequence"/>
</dbReference>
<name>H2KVU9_CLOSI</name>
<proteinExistence type="predicted"/>
<reference evidence="1" key="1">
    <citation type="journal article" date="2011" name="Genome Biol.">
        <title>The draft genome of the carcinogenic human liver fluke Clonorchis sinensis.</title>
        <authorList>
            <person name="Wang X."/>
            <person name="Chen W."/>
            <person name="Huang Y."/>
            <person name="Sun J."/>
            <person name="Men J."/>
            <person name="Liu H."/>
            <person name="Luo F."/>
            <person name="Guo L."/>
            <person name="Lv X."/>
            <person name="Deng C."/>
            <person name="Zhou C."/>
            <person name="Fan Y."/>
            <person name="Li X."/>
            <person name="Huang L."/>
            <person name="Hu Y."/>
            <person name="Liang C."/>
            <person name="Hu X."/>
            <person name="Xu J."/>
            <person name="Yu X."/>
        </authorList>
    </citation>
    <scope>NUCLEOTIDE SEQUENCE [LARGE SCALE GENOMIC DNA]</scope>
    <source>
        <strain evidence="1">Henan</strain>
    </source>
</reference>
<dbReference type="EMBL" id="DF145122">
    <property type="protein sequence ID" value="GAA43050.1"/>
    <property type="molecule type" value="Genomic_DNA"/>
</dbReference>
<gene>
    <name evidence="1" type="ORF">CLF_113285</name>
</gene>
<sequence length="145" mass="16329">MNISRQQDIVQPFMNELLIGGAIASEGVDALKRLIGKIVNCELALKQMHYAADVNCLTKLKRVVERLHRQLQQRYVVEVSCAFTVGSLHITKASIPDNFLLSTWTHIADVQPARIFGNDVPILIGMNVTEAHCFIEQRLRSPKYS</sequence>
<evidence type="ECO:0000313" key="1">
    <source>
        <dbReference type="EMBL" id="GAA43050.1"/>
    </source>
</evidence>
<organism evidence="1 2">
    <name type="scientific">Clonorchis sinensis</name>
    <name type="common">Chinese liver fluke</name>
    <dbReference type="NCBI Taxonomy" id="79923"/>
    <lineage>
        <taxon>Eukaryota</taxon>
        <taxon>Metazoa</taxon>
        <taxon>Spiralia</taxon>
        <taxon>Lophotrochozoa</taxon>
        <taxon>Platyhelminthes</taxon>
        <taxon>Trematoda</taxon>
        <taxon>Digenea</taxon>
        <taxon>Opisthorchiida</taxon>
        <taxon>Opisthorchiata</taxon>
        <taxon>Opisthorchiidae</taxon>
        <taxon>Clonorchis</taxon>
    </lineage>
</organism>
<accession>H2KVU9</accession>
<evidence type="ECO:0000313" key="2">
    <source>
        <dbReference type="Proteomes" id="UP000008909"/>
    </source>
</evidence>
<dbReference type="AlphaFoldDB" id="H2KVU9"/>
<keyword evidence="2" id="KW-1185">Reference proteome</keyword>